<sequence length="120" mass="13447">MVTVYGIKNCDTVKKTLAWLAANNVAAKLHDYRADGIDLAYLQQVEQLFGWQELVNKRSTTWRNLDQAVKDGLNQQTALALLLEQPTLIKRPIVLDGAQPLIGFNAKQYENVFNSNVCNG</sequence>
<dbReference type="NCBIfam" id="TIGR01617">
    <property type="entry name" value="arsC_related"/>
    <property type="match status" value="1"/>
</dbReference>
<dbReference type="EMBL" id="FWWV01000001">
    <property type="protein sequence ID" value="SMB79053.1"/>
    <property type="molecule type" value="Genomic_DNA"/>
</dbReference>
<dbReference type="PANTHER" id="PTHR30041">
    <property type="entry name" value="ARSENATE REDUCTASE"/>
    <property type="match status" value="1"/>
</dbReference>
<dbReference type="InterPro" id="IPR036249">
    <property type="entry name" value="Thioredoxin-like_sf"/>
</dbReference>
<evidence type="ECO:0000256" key="1">
    <source>
        <dbReference type="ARBA" id="ARBA00007198"/>
    </source>
</evidence>
<reference evidence="4" key="1">
    <citation type="submission" date="2017-04" db="EMBL/GenBank/DDBJ databases">
        <authorList>
            <person name="Varghese N."/>
            <person name="Submissions S."/>
        </authorList>
    </citation>
    <scope>NUCLEOTIDE SEQUENCE [LARGE SCALE GENOMIC DNA]</scope>
    <source>
        <strain evidence="4">DSM 23072</strain>
    </source>
</reference>
<evidence type="ECO:0000313" key="3">
    <source>
        <dbReference type="EMBL" id="SMB79053.1"/>
    </source>
</evidence>
<dbReference type="SUPFAM" id="SSF52833">
    <property type="entry name" value="Thioredoxin-like"/>
    <property type="match status" value="1"/>
</dbReference>
<dbReference type="CDD" id="cd03035">
    <property type="entry name" value="ArsC_Yffb"/>
    <property type="match status" value="1"/>
</dbReference>
<proteinExistence type="inferred from homology"/>
<dbReference type="PANTHER" id="PTHR30041:SF8">
    <property type="entry name" value="PROTEIN YFFB"/>
    <property type="match status" value="1"/>
</dbReference>
<dbReference type="RefSeq" id="WP_084255594.1">
    <property type="nucleotide sequence ID" value="NZ_FWWV01000001.1"/>
</dbReference>
<organism evidence="3 4">
    <name type="scientific">Pasteurella testudinis DSM 23072</name>
    <dbReference type="NCBI Taxonomy" id="1122938"/>
    <lineage>
        <taxon>Bacteria</taxon>
        <taxon>Pseudomonadati</taxon>
        <taxon>Pseudomonadota</taxon>
        <taxon>Gammaproteobacteria</taxon>
        <taxon>Pasteurellales</taxon>
        <taxon>Pasteurellaceae</taxon>
        <taxon>Pasteurella</taxon>
    </lineage>
</organism>
<dbReference type="Gene3D" id="3.40.30.10">
    <property type="entry name" value="Glutaredoxin"/>
    <property type="match status" value="1"/>
</dbReference>
<protein>
    <submittedName>
        <fullName evidence="3">Transcriptional regulator, Spx/MgsR family</fullName>
    </submittedName>
</protein>
<dbReference type="InterPro" id="IPR006660">
    <property type="entry name" value="Arsenate_reductase-like"/>
</dbReference>
<accession>A0A1W1UDD9</accession>
<evidence type="ECO:0000313" key="4">
    <source>
        <dbReference type="Proteomes" id="UP000192408"/>
    </source>
</evidence>
<dbReference type="PROSITE" id="PS51353">
    <property type="entry name" value="ARSC"/>
    <property type="match status" value="1"/>
</dbReference>
<keyword evidence="4" id="KW-1185">Reference proteome</keyword>
<dbReference type="InterPro" id="IPR006504">
    <property type="entry name" value="Tscrpt_reg_Spx/MgsR"/>
</dbReference>
<name>A0A1W1UDD9_9PAST</name>
<dbReference type="STRING" id="1122938.SAMN05660772_00300"/>
<dbReference type="Pfam" id="PF03960">
    <property type="entry name" value="ArsC"/>
    <property type="match status" value="1"/>
</dbReference>
<comment type="similarity">
    <text evidence="1 2">Belongs to the ArsC family.</text>
</comment>
<gene>
    <name evidence="3" type="ORF">SAMN05660772_00300</name>
</gene>
<dbReference type="AlphaFoldDB" id="A0A1W1UDD9"/>
<dbReference type="Proteomes" id="UP000192408">
    <property type="component" value="Unassembled WGS sequence"/>
</dbReference>
<evidence type="ECO:0000256" key="2">
    <source>
        <dbReference type="PROSITE-ProRule" id="PRU01282"/>
    </source>
</evidence>
<dbReference type="NCBIfam" id="NF008107">
    <property type="entry name" value="PRK10853.1"/>
    <property type="match status" value="1"/>
</dbReference>